<evidence type="ECO:0000313" key="2">
    <source>
        <dbReference type="Proteomes" id="UP001652661"/>
    </source>
</evidence>
<dbReference type="RefSeq" id="XP_070141820.1">
    <property type="nucleotide sequence ID" value="XM_070285719.1"/>
</dbReference>
<reference evidence="3" key="1">
    <citation type="submission" date="2025-08" db="UniProtKB">
        <authorList>
            <consortium name="RefSeq"/>
        </authorList>
    </citation>
    <scope>IDENTIFICATION</scope>
    <source>
        <strain evidence="3">14028-0561.14</strain>
        <tissue evidence="3">Whole fly</tissue>
    </source>
</reference>
<gene>
    <name evidence="3" type="primary">LOC138928526</name>
</gene>
<evidence type="ECO:0000313" key="3">
    <source>
        <dbReference type="RefSeq" id="XP_070141820.1"/>
    </source>
</evidence>
<evidence type="ECO:0000256" key="1">
    <source>
        <dbReference type="SAM" id="MobiDB-lite"/>
    </source>
</evidence>
<dbReference type="GeneID" id="138928526"/>
<organism evidence="2 3">
    <name type="scientific">Drosophila kikkawai</name>
    <name type="common">Fruit fly</name>
    <dbReference type="NCBI Taxonomy" id="30033"/>
    <lineage>
        <taxon>Eukaryota</taxon>
        <taxon>Metazoa</taxon>
        <taxon>Ecdysozoa</taxon>
        <taxon>Arthropoda</taxon>
        <taxon>Hexapoda</taxon>
        <taxon>Insecta</taxon>
        <taxon>Pterygota</taxon>
        <taxon>Neoptera</taxon>
        <taxon>Endopterygota</taxon>
        <taxon>Diptera</taxon>
        <taxon>Brachycera</taxon>
        <taxon>Muscomorpha</taxon>
        <taxon>Ephydroidea</taxon>
        <taxon>Drosophilidae</taxon>
        <taxon>Drosophila</taxon>
        <taxon>Sophophora</taxon>
    </lineage>
</organism>
<dbReference type="Proteomes" id="UP001652661">
    <property type="component" value="Chromosome 3L"/>
</dbReference>
<sequence>MEQRQPKNNDAASPKEKRREPALRYLLNLNESPPQQPQSIGGLFSACPSRHRAFDSGEDWNWNRDRDLGLRHVFGCIPFTEYLQGEKIRGETLRGFRKGLFFSSVPA</sequence>
<protein>
    <submittedName>
        <fullName evidence="3">Uncharacterized protein</fullName>
    </submittedName>
</protein>
<accession>A0ABM4GGJ3</accession>
<proteinExistence type="predicted"/>
<feature type="region of interest" description="Disordered" evidence="1">
    <location>
        <begin position="1"/>
        <end position="20"/>
    </location>
</feature>
<name>A0ABM4GGJ3_DROKI</name>
<keyword evidence="2" id="KW-1185">Reference proteome</keyword>